<dbReference type="EMBL" id="JACHMH010000001">
    <property type="protein sequence ID" value="MBB4674550.1"/>
    <property type="molecule type" value="Genomic_DNA"/>
</dbReference>
<comment type="caution">
    <text evidence="1">The sequence shown here is derived from an EMBL/GenBank/DDBJ whole genome shotgun (WGS) entry which is preliminary data.</text>
</comment>
<proteinExistence type="predicted"/>
<evidence type="ECO:0000313" key="1">
    <source>
        <dbReference type="EMBL" id="MBB4674550.1"/>
    </source>
</evidence>
<evidence type="ECO:0000313" key="2">
    <source>
        <dbReference type="Proteomes" id="UP000533598"/>
    </source>
</evidence>
<gene>
    <name evidence="1" type="ORF">HNR67_000668</name>
</gene>
<reference evidence="1 2" key="1">
    <citation type="submission" date="2020-08" db="EMBL/GenBank/DDBJ databases">
        <title>Sequencing the genomes of 1000 actinobacteria strains.</title>
        <authorList>
            <person name="Klenk H.-P."/>
        </authorList>
    </citation>
    <scope>NUCLEOTIDE SEQUENCE [LARGE SCALE GENOMIC DNA]</scope>
    <source>
        <strain evidence="1 2">DSM 44230</strain>
    </source>
</reference>
<protein>
    <submittedName>
        <fullName evidence="1">Uncharacterized protein</fullName>
    </submittedName>
</protein>
<sequence>MTDEELYAELTEVVANTDPLPPQVLAAAGAAGAVTAPRGIRLHEVDPAPGMRGDDLIMLSAYGVTVRVELGEAITGVVTGTGGVVELRTPDGSWFAEIDPAGRFTVEGLPRGPVSLRVHGEALLVGEWMTW</sequence>
<dbReference type="AlphaFoldDB" id="A0A7W7C4X4"/>
<keyword evidence="2" id="KW-1185">Reference proteome</keyword>
<name>A0A7W7C4X4_9PSEU</name>
<dbReference type="RefSeq" id="WP_185000656.1">
    <property type="nucleotide sequence ID" value="NZ_BAAAUI010000003.1"/>
</dbReference>
<organism evidence="1 2">
    <name type="scientific">Crossiella cryophila</name>
    <dbReference type="NCBI Taxonomy" id="43355"/>
    <lineage>
        <taxon>Bacteria</taxon>
        <taxon>Bacillati</taxon>
        <taxon>Actinomycetota</taxon>
        <taxon>Actinomycetes</taxon>
        <taxon>Pseudonocardiales</taxon>
        <taxon>Pseudonocardiaceae</taxon>
        <taxon>Crossiella</taxon>
    </lineage>
</organism>
<accession>A0A7W7C4X4</accession>
<dbReference type="Proteomes" id="UP000533598">
    <property type="component" value="Unassembled WGS sequence"/>
</dbReference>